<keyword evidence="2" id="KW-1185">Reference proteome</keyword>
<organism evidence="1 2">
    <name type="scientific">Edaphosphingomonas laterariae</name>
    <dbReference type="NCBI Taxonomy" id="861865"/>
    <lineage>
        <taxon>Bacteria</taxon>
        <taxon>Pseudomonadati</taxon>
        <taxon>Pseudomonadota</taxon>
        <taxon>Alphaproteobacteria</taxon>
        <taxon>Sphingomonadales</taxon>
        <taxon>Rhizorhabdaceae</taxon>
        <taxon>Edaphosphingomonas</taxon>
    </lineage>
</organism>
<evidence type="ECO:0008006" key="3">
    <source>
        <dbReference type="Google" id="ProtNLM"/>
    </source>
</evidence>
<sequence>MLNPFLFWTRMMDAGLELARTGQRMSETMAASHDVIGARSGMIRTALGSPLEADYRELARMVPEKIEAFSKAGSAIATQWWTMQADMLTQAQQLGQMALKEWPPTAAEWGAMTERTIAHGVRAFERGAALGAGAVKPVHARATANARRLKRAKEP</sequence>
<protein>
    <recommendedName>
        <fullName evidence="3">Phasin protein</fullName>
    </recommendedName>
</protein>
<dbReference type="AlphaFoldDB" id="A0A239KYB1"/>
<dbReference type="EMBL" id="FZOS01000067">
    <property type="protein sequence ID" value="SNT23356.1"/>
    <property type="molecule type" value="Genomic_DNA"/>
</dbReference>
<evidence type="ECO:0000313" key="1">
    <source>
        <dbReference type="EMBL" id="SNT23356.1"/>
    </source>
</evidence>
<accession>A0A239KYB1</accession>
<reference evidence="2" key="1">
    <citation type="submission" date="2017-06" db="EMBL/GenBank/DDBJ databases">
        <authorList>
            <person name="Varghese N."/>
            <person name="Submissions S."/>
        </authorList>
    </citation>
    <scope>NUCLEOTIDE SEQUENCE [LARGE SCALE GENOMIC DNA]</scope>
    <source>
        <strain evidence="2">LNB2</strain>
    </source>
</reference>
<gene>
    <name evidence="1" type="ORF">SAMN06295912_1675</name>
</gene>
<proteinExistence type="predicted"/>
<name>A0A239KYB1_9SPHN</name>
<dbReference type="Proteomes" id="UP000198281">
    <property type="component" value="Unassembled WGS sequence"/>
</dbReference>
<dbReference type="OrthoDB" id="7190810at2"/>
<dbReference type="RefSeq" id="WP_089221455.1">
    <property type="nucleotide sequence ID" value="NZ_FZOS01000067.1"/>
</dbReference>
<evidence type="ECO:0000313" key="2">
    <source>
        <dbReference type="Proteomes" id="UP000198281"/>
    </source>
</evidence>